<dbReference type="SUPFAM" id="SSF46955">
    <property type="entry name" value="Putative DNA-binding domain"/>
    <property type="match status" value="1"/>
</dbReference>
<dbReference type="OrthoDB" id="8546410at2"/>
<dbReference type="InterPro" id="IPR036388">
    <property type="entry name" value="WH-like_DNA-bd_sf"/>
</dbReference>
<dbReference type="InterPro" id="IPR009061">
    <property type="entry name" value="DNA-bd_dom_put_sf"/>
</dbReference>
<sequence>MPKNARLTGIKALRCYRVEEAAEVSGVSPRTIRNWIADGLPVLDGERPMLIRGDDLQDYIKGTRASRKVSVALGEFYCLACRKARKPAGGFADCTIKDGRAMLTALCEVCEIVVHKPVSVGRIREIARLLDLTTTPHPLPDAPARKEA</sequence>
<evidence type="ECO:0000313" key="3">
    <source>
        <dbReference type="Proteomes" id="UP000193570"/>
    </source>
</evidence>
<accession>A0A1X6Z5T1</accession>
<dbReference type="Proteomes" id="UP000193570">
    <property type="component" value="Unassembled WGS sequence"/>
</dbReference>
<reference evidence="2 3" key="1">
    <citation type="submission" date="2017-03" db="EMBL/GenBank/DDBJ databases">
        <authorList>
            <person name="Afonso C.L."/>
            <person name="Miller P.J."/>
            <person name="Scott M.A."/>
            <person name="Spackman E."/>
            <person name="Goraichik I."/>
            <person name="Dimitrov K.M."/>
            <person name="Suarez D.L."/>
            <person name="Swayne D.E."/>
        </authorList>
    </citation>
    <scope>NUCLEOTIDE SEQUENCE [LARGE SCALE GENOMIC DNA]</scope>
    <source>
        <strain evidence="2 3">CECT 8625</strain>
    </source>
</reference>
<dbReference type="Gene3D" id="1.10.10.10">
    <property type="entry name" value="Winged helix-like DNA-binding domain superfamily/Winged helix DNA-binding domain"/>
    <property type="match status" value="1"/>
</dbReference>
<organism evidence="2 3">
    <name type="scientific">Roseivivax jejudonensis</name>
    <dbReference type="NCBI Taxonomy" id="1529041"/>
    <lineage>
        <taxon>Bacteria</taxon>
        <taxon>Pseudomonadati</taxon>
        <taxon>Pseudomonadota</taxon>
        <taxon>Alphaproteobacteria</taxon>
        <taxon>Rhodobacterales</taxon>
        <taxon>Roseobacteraceae</taxon>
        <taxon>Roseivivax</taxon>
    </lineage>
</organism>
<evidence type="ECO:0000259" key="1">
    <source>
        <dbReference type="Pfam" id="PF12728"/>
    </source>
</evidence>
<dbReference type="EMBL" id="FWFK01000003">
    <property type="protein sequence ID" value="SLN41794.1"/>
    <property type="molecule type" value="Genomic_DNA"/>
</dbReference>
<proteinExistence type="predicted"/>
<gene>
    <name evidence="2" type="ORF">ROJ8625_02013</name>
</gene>
<dbReference type="AlphaFoldDB" id="A0A1X6Z5T1"/>
<name>A0A1X6Z5T1_9RHOB</name>
<protein>
    <submittedName>
        <fullName evidence="2">Helix-turn-helix domain protein</fullName>
    </submittedName>
</protein>
<evidence type="ECO:0000313" key="2">
    <source>
        <dbReference type="EMBL" id="SLN41794.1"/>
    </source>
</evidence>
<dbReference type="Pfam" id="PF12728">
    <property type="entry name" value="HTH_17"/>
    <property type="match status" value="1"/>
</dbReference>
<dbReference type="InterPro" id="IPR041657">
    <property type="entry name" value="HTH_17"/>
</dbReference>
<keyword evidence="3" id="KW-1185">Reference proteome</keyword>
<feature type="domain" description="Helix-turn-helix" evidence="1">
    <location>
        <begin position="16"/>
        <end position="62"/>
    </location>
</feature>
<dbReference type="RefSeq" id="WP_085791718.1">
    <property type="nucleotide sequence ID" value="NZ_FWFK01000003.1"/>
</dbReference>